<dbReference type="AlphaFoldDB" id="A0A0M1P2W9"/>
<evidence type="ECO:0000313" key="3">
    <source>
        <dbReference type="Proteomes" id="UP000036932"/>
    </source>
</evidence>
<dbReference type="Proteomes" id="UP000036932">
    <property type="component" value="Unassembled WGS sequence"/>
</dbReference>
<dbReference type="PATRIC" id="fig|1705565.3.peg.3192"/>
<dbReference type="InterPro" id="IPR025962">
    <property type="entry name" value="SdpI/YhfL"/>
</dbReference>
<reference evidence="3" key="1">
    <citation type="submission" date="2015-08" db="EMBL/GenBank/DDBJ databases">
        <title>Genome sequencing project for genomic taxonomy and phylogenomics of Bacillus-like bacteria.</title>
        <authorList>
            <person name="Liu B."/>
            <person name="Wang J."/>
            <person name="Zhu Y."/>
            <person name="Liu G."/>
            <person name="Chen Q."/>
            <person name="Chen Z."/>
            <person name="Lan J."/>
            <person name="Che J."/>
            <person name="Ge C."/>
            <person name="Shi H."/>
            <person name="Pan Z."/>
            <person name="Liu X."/>
        </authorList>
    </citation>
    <scope>NUCLEOTIDE SEQUENCE [LARGE SCALE GENOMIC DNA]</scope>
    <source>
        <strain evidence="3">FJAT-22460</strain>
    </source>
</reference>
<keyword evidence="1" id="KW-1133">Transmembrane helix</keyword>
<name>A0A0M1P2W9_9BACL</name>
<evidence type="ECO:0000256" key="1">
    <source>
        <dbReference type="SAM" id="Phobius"/>
    </source>
</evidence>
<dbReference type="EMBL" id="LIUT01000001">
    <property type="protein sequence ID" value="KOR88833.1"/>
    <property type="molecule type" value="Genomic_DNA"/>
</dbReference>
<keyword evidence="1" id="KW-0472">Membrane</keyword>
<dbReference type="RefSeq" id="WP_054401742.1">
    <property type="nucleotide sequence ID" value="NZ_LIUT01000001.1"/>
</dbReference>
<evidence type="ECO:0000313" key="2">
    <source>
        <dbReference type="EMBL" id="KOR88833.1"/>
    </source>
</evidence>
<feature type="transmembrane region" description="Helical" evidence="1">
    <location>
        <begin position="6"/>
        <end position="23"/>
    </location>
</feature>
<sequence>MLESLFIGIIFILYGLLLFLIPPKSTKSFYAYKTTSSLKSERNFKASNAYVSLLLMIFGVILLLIARLTGSFTITGIATIIVFILIYILVERKLKNL</sequence>
<proteinExistence type="predicted"/>
<dbReference type="OrthoDB" id="3173919at2"/>
<gene>
    <name evidence="2" type="ORF">AM231_06440</name>
</gene>
<protein>
    <recommendedName>
        <fullName evidence="4">SdpI family protein</fullName>
    </recommendedName>
</protein>
<dbReference type="Pfam" id="PF13630">
    <property type="entry name" value="SdpI"/>
    <property type="match status" value="1"/>
</dbReference>
<keyword evidence="3" id="KW-1185">Reference proteome</keyword>
<comment type="caution">
    <text evidence="2">The sequence shown here is derived from an EMBL/GenBank/DDBJ whole genome shotgun (WGS) entry which is preliminary data.</text>
</comment>
<feature type="transmembrane region" description="Helical" evidence="1">
    <location>
        <begin position="44"/>
        <end position="66"/>
    </location>
</feature>
<organism evidence="2 3">
    <name type="scientific">Paenibacillus solani</name>
    <dbReference type="NCBI Taxonomy" id="1705565"/>
    <lineage>
        <taxon>Bacteria</taxon>
        <taxon>Bacillati</taxon>
        <taxon>Bacillota</taxon>
        <taxon>Bacilli</taxon>
        <taxon>Bacillales</taxon>
        <taxon>Paenibacillaceae</taxon>
        <taxon>Paenibacillus</taxon>
    </lineage>
</organism>
<accession>A0A0M1P2W9</accession>
<keyword evidence="1" id="KW-0812">Transmembrane</keyword>
<evidence type="ECO:0008006" key="4">
    <source>
        <dbReference type="Google" id="ProtNLM"/>
    </source>
</evidence>
<feature type="transmembrane region" description="Helical" evidence="1">
    <location>
        <begin position="72"/>
        <end position="90"/>
    </location>
</feature>